<reference evidence="2 3" key="1">
    <citation type="submission" date="2021-04" db="EMBL/GenBank/DDBJ databases">
        <title>Genomic and host-range diversity within the Dickeya zeae complex, identification of D. zeae and D. oryzae members, proposal of two novel subspecies D. zeae subsp. zeae subsp. nov. and D. zeae subsp. dombae subsp. nov.</title>
        <authorList>
            <person name="Van Gijsegem F."/>
            <person name="Hugouvieux-Cotte-Pattat N."/>
        </authorList>
    </citation>
    <scope>NUCLEOTIDE SEQUENCE [LARGE SCALE GENOMIC DNA]</scope>
    <source>
        <strain evidence="2 3">FVG03</strain>
    </source>
</reference>
<dbReference type="InterPro" id="IPR036691">
    <property type="entry name" value="Endo/exonu/phosph_ase_sf"/>
</dbReference>
<accession>A0ABS5BIU9</accession>
<gene>
    <name evidence="2" type="ORF">J8657_20455</name>
</gene>
<protein>
    <submittedName>
        <fullName evidence="2">Deoxyribonuclease</fullName>
    </submittedName>
</protein>
<dbReference type="Gene3D" id="3.60.10.10">
    <property type="entry name" value="Endonuclease/exonuclease/phosphatase"/>
    <property type="match status" value="1"/>
</dbReference>
<comment type="caution">
    <text evidence="2">The sequence shown here is derived from an EMBL/GenBank/DDBJ whole genome shotgun (WGS) entry which is preliminary data.</text>
</comment>
<keyword evidence="3" id="KW-1185">Reference proteome</keyword>
<evidence type="ECO:0000313" key="3">
    <source>
        <dbReference type="Proteomes" id="UP000810130"/>
    </source>
</evidence>
<feature type="signal peptide" evidence="1">
    <location>
        <begin position="1"/>
        <end position="22"/>
    </location>
</feature>
<dbReference type="Proteomes" id="UP000810130">
    <property type="component" value="Unassembled WGS sequence"/>
</dbReference>
<proteinExistence type="predicted"/>
<name>A0ABS5BIU9_9GAMM</name>
<dbReference type="EMBL" id="JAGJWX010000052">
    <property type="protein sequence ID" value="MBP2859967.1"/>
    <property type="molecule type" value="Genomic_DNA"/>
</dbReference>
<sequence length="292" mass="31108">MIMLRKYSVVIATFLLAMTISASVRSADFVVGSLNTLHLGWGSATNTTNKCTEIANLMGSVDILLLQEVMQLAVPCTNLGTGLGTDCSLTMLGKTSYKEAYCFVYKKSKMTFASCYYNAPTASFSRPPYAILMAVKVGTTNKYVWFANIHSIFGKTVGPRQAEASAAGIFFQTLQNITCSPIAIPTNGFPVIIGGDWNLSVTSSNGSYTTGFSWADPTGNPATVPAACPANAATSLTPAGAPSSPYDHIIITGISLTGANTCSIYPTTSAARTTWRKTVSDHMAVYWEVDFK</sequence>
<evidence type="ECO:0000313" key="2">
    <source>
        <dbReference type="EMBL" id="MBP2859967.1"/>
    </source>
</evidence>
<organism evidence="2 3">
    <name type="scientific">Dickeya oryzae</name>
    <dbReference type="NCBI Taxonomy" id="1240404"/>
    <lineage>
        <taxon>Bacteria</taxon>
        <taxon>Pseudomonadati</taxon>
        <taxon>Pseudomonadota</taxon>
        <taxon>Gammaproteobacteria</taxon>
        <taxon>Enterobacterales</taxon>
        <taxon>Pectobacteriaceae</taxon>
        <taxon>Dickeya</taxon>
    </lineage>
</organism>
<keyword evidence="1" id="KW-0732">Signal</keyword>
<feature type="chain" id="PRO_5045992840" evidence="1">
    <location>
        <begin position="23"/>
        <end position="292"/>
    </location>
</feature>
<dbReference type="SUPFAM" id="SSF56219">
    <property type="entry name" value="DNase I-like"/>
    <property type="match status" value="1"/>
</dbReference>
<evidence type="ECO:0000256" key="1">
    <source>
        <dbReference type="SAM" id="SignalP"/>
    </source>
</evidence>